<comment type="pathway">
    <text evidence="6">Quinol/quinone metabolism; menaquinone biosynthesis.</text>
</comment>
<sequence>MMTKETYPALPTILQEASLDQGLKKIADKVLAQERLSQEDGIMLFEKGDLGFVGALANHVRERMHGDKTYFNRNFHIEPTNVCVFTCKFCSYSRLYKNREDGWELSVDQMLHIVQKYDNQPVTEVHIVGGVHPKMDLNFFCELLQRIRAHRPDLHIKAFTPVELDYMFRKAKLTVEEGMKKLFDAGLQSMPGGGAEIFHPDVRSQICHDKVDAEGWLHIHRAAHELGMHSNCTMLYGHVEKFWHRVDHMDRLRSLQDDTHGFNTFIPLKFRNKDNDMAHIPESSIIEDLRMYAIARLYMDNIPHLKAYWPMLGRSTAQLTLAFGVNDLDGTIDDTTKIYSMAGSEEQTPSMNTAQLALLIRQAGRRPVERDTVYNEIKDYTDVEFSDSEILAKA</sequence>
<feature type="binding site" evidence="6">
    <location>
        <position position="87"/>
    </location>
    <ligand>
        <name>[4Fe-4S] cluster</name>
        <dbReference type="ChEBI" id="CHEBI:49883"/>
        <note>4Fe-4S-S-AdoMet</note>
    </ligand>
</feature>
<dbReference type="PANTHER" id="PTHR43076">
    <property type="entry name" value="FO SYNTHASE (COFH)"/>
    <property type="match status" value="1"/>
</dbReference>
<dbReference type="PROSITE" id="PS51918">
    <property type="entry name" value="RADICAL_SAM"/>
    <property type="match status" value="1"/>
</dbReference>
<comment type="cofactor">
    <cofactor evidence="6">
        <name>[4Fe-4S] cluster</name>
        <dbReference type="ChEBI" id="CHEBI:49883"/>
    </cofactor>
    <text evidence="6">Binds 1 [4Fe-4S] cluster. The cluster is coordinated with 3 cysteines and an exchangeable S-adenosyl-L-methionine.</text>
</comment>
<feature type="binding site" evidence="6">
    <location>
        <position position="90"/>
    </location>
    <ligand>
        <name>[4Fe-4S] cluster</name>
        <dbReference type="ChEBI" id="CHEBI:49883"/>
        <note>4Fe-4S-S-AdoMet</note>
    </ligand>
</feature>
<keyword evidence="3 6" id="KW-0479">Metal-binding</keyword>
<organism evidence="8 9">
    <name type="scientific">Chitinophaga horti</name>
    <dbReference type="NCBI Taxonomy" id="2920382"/>
    <lineage>
        <taxon>Bacteria</taxon>
        <taxon>Pseudomonadati</taxon>
        <taxon>Bacteroidota</taxon>
        <taxon>Chitinophagia</taxon>
        <taxon>Chitinophagales</taxon>
        <taxon>Chitinophagaceae</taxon>
        <taxon>Chitinophaga</taxon>
    </lineage>
</organism>
<comment type="similarity">
    <text evidence="6">Belongs to the radical SAM superfamily. MqnE family.</text>
</comment>
<evidence type="ECO:0000313" key="9">
    <source>
        <dbReference type="Proteomes" id="UP001162741"/>
    </source>
</evidence>
<dbReference type="Gene3D" id="3.20.20.70">
    <property type="entry name" value="Aldolase class I"/>
    <property type="match status" value="1"/>
</dbReference>
<comment type="function">
    <text evidence="6">Radical SAM enzyme that catalyzes the addition of the adenosyl radical to the double bond of 3-[(1-carboxyvinyl)oxy]benzoate, leading to aminodeoxyfutalosine (AFL), a key intermediate in the formation of menaquinone (MK, vitamin K2) from chorismate.</text>
</comment>
<gene>
    <name evidence="6 8" type="primary">mqnE</name>
    <name evidence="8" type="ORF">MKQ68_06260</name>
</gene>
<dbReference type="Pfam" id="PF04055">
    <property type="entry name" value="Radical_SAM"/>
    <property type="match status" value="1"/>
</dbReference>
<evidence type="ECO:0000256" key="5">
    <source>
        <dbReference type="ARBA" id="ARBA00023014"/>
    </source>
</evidence>
<dbReference type="InterPro" id="IPR058240">
    <property type="entry name" value="rSAM_sf"/>
</dbReference>
<comment type="catalytic activity">
    <reaction evidence="6">
        <text>3-[(1-carboxyvinyl)-oxy]benzoate + S-adenosyl-L-methionine + H2O = 6-amino-6-deoxyfutalosine + hydrogencarbonate + L-methionine + H(+)</text>
        <dbReference type="Rhea" id="RHEA:33075"/>
        <dbReference type="ChEBI" id="CHEBI:15377"/>
        <dbReference type="ChEBI" id="CHEBI:15378"/>
        <dbReference type="ChEBI" id="CHEBI:17544"/>
        <dbReference type="ChEBI" id="CHEBI:57844"/>
        <dbReference type="ChEBI" id="CHEBI:59789"/>
        <dbReference type="ChEBI" id="CHEBI:64286"/>
        <dbReference type="ChEBI" id="CHEBI:76981"/>
        <dbReference type="EC" id="2.5.1.120"/>
    </reaction>
</comment>
<keyword evidence="2 6" id="KW-0949">S-adenosyl-L-methionine</keyword>
<dbReference type="RefSeq" id="WP_264282547.1">
    <property type="nucleotide sequence ID" value="NZ_CP107006.1"/>
</dbReference>
<dbReference type="Proteomes" id="UP001162741">
    <property type="component" value="Chromosome"/>
</dbReference>
<dbReference type="InterPro" id="IPR034405">
    <property type="entry name" value="F420"/>
</dbReference>
<dbReference type="SFLD" id="SFLDF00343">
    <property type="entry name" value="aminofutalosine_synthase_(mqnE"/>
    <property type="match status" value="1"/>
</dbReference>
<keyword evidence="9" id="KW-1185">Reference proteome</keyword>
<dbReference type="InterPro" id="IPR007197">
    <property type="entry name" value="rSAM"/>
</dbReference>
<dbReference type="InterPro" id="IPR045567">
    <property type="entry name" value="CofH/MnqC-like_C"/>
</dbReference>
<dbReference type="CDD" id="cd01335">
    <property type="entry name" value="Radical_SAM"/>
    <property type="match status" value="1"/>
</dbReference>
<evidence type="ECO:0000313" key="8">
    <source>
        <dbReference type="EMBL" id="UYQ94692.1"/>
    </source>
</evidence>
<evidence type="ECO:0000256" key="4">
    <source>
        <dbReference type="ARBA" id="ARBA00023004"/>
    </source>
</evidence>
<dbReference type="EMBL" id="CP107006">
    <property type="protein sequence ID" value="UYQ94692.1"/>
    <property type="molecule type" value="Genomic_DNA"/>
</dbReference>
<dbReference type="PIRSF" id="PIRSF004762">
    <property type="entry name" value="CHP00423"/>
    <property type="match status" value="1"/>
</dbReference>
<dbReference type="EC" id="2.5.1.120" evidence="6"/>
<feature type="binding site" evidence="6">
    <location>
        <position position="83"/>
    </location>
    <ligand>
        <name>[4Fe-4S] cluster</name>
        <dbReference type="ChEBI" id="CHEBI:49883"/>
        <note>4Fe-4S-S-AdoMet</note>
    </ligand>
</feature>
<dbReference type="InterPro" id="IPR022432">
    <property type="entry name" value="MqnE"/>
</dbReference>
<feature type="domain" description="Radical SAM core" evidence="7">
    <location>
        <begin position="69"/>
        <end position="303"/>
    </location>
</feature>
<dbReference type="SFLD" id="SFLDG01064">
    <property type="entry name" value="F420__menaquinone_cofactor_bio"/>
    <property type="match status" value="1"/>
</dbReference>
<dbReference type="HAMAP" id="MF_00993">
    <property type="entry name" value="MqnE"/>
    <property type="match status" value="1"/>
</dbReference>
<evidence type="ECO:0000259" key="7">
    <source>
        <dbReference type="PROSITE" id="PS51918"/>
    </source>
</evidence>
<name>A0ABY6J4Z5_9BACT</name>
<dbReference type="SUPFAM" id="SSF102114">
    <property type="entry name" value="Radical SAM enzymes"/>
    <property type="match status" value="1"/>
</dbReference>
<evidence type="ECO:0000256" key="2">
    <source>
        <dbReference type="ARBA" id="ARBA00022691"/>
    </source>
</evidence>
<evidence type="ECO:0000256" key="1">
    <source>
        <dbReference type="ARBA" id="ARBA00022485"/>
    </source>
</evidence>
<evidence type="ECO:0000256" key="6">
    <source>
        <dbReference type="HAMAP-Rule" id="MF_00993"/>
    </source>
</evidence>
<dbReference type="InterPro" id="IPR006638">
    <property type="entry name" value="Elp3/MiaA/NifB-like_rSAM"/>
</dbReference>
<keyword evidence="5 6" id="KW-0411">Iron-sulfur</keyword>
<reference evidence="8" key="1">
    <citation type="submission" date="2022-10" db="EMBL/GenBank/DDBJ databases">
        <title>Chitinophaga sp. nov., isolated from soil.</title>
        <authorList>
            <person name="Jeon C.O."/>
        </authorList>
    </citation>
    <scope>NUCLEOTIDE SEQUENCE</scope>
    <source>
        <strain evidence="8">R8</strain>
    </source>
</reference>
<dbReference type="SFLD" id="SFLDG01389">
    <property type="entry name" value="menaquinone_synthsis_involved"/>
    <property type="match status" value="1"/>
</dbReference>
<dbReference type="SMART" id="SM00729">
    <property type="entry name" value="Elp3"/>
    <property type="match status" value="1"/>
</dbReference>
<dbReference type="NCBIfam" id="TIGR00423">
    <property type="entry name" value="CofH family radical SAM protein"/>
    <property type="match status" value="1"/>
</dbReference>
<keyword evidence="1 6" id="KW-0004">4Fe-4S</keyword>
<keyword evidence="6" id="KW-0808">Transferase</keyword>
<keyword evidence="4 6" id="KW-0408">Iron</keyword>
<dbReference type="SFLD" id="SFLDS00029">
    <property type="entry name" value="Radical_SAM"/>
    <property type="match status" value="1"/>
</dbReference>
<dbReference type="InterPro" id="IPR013785">
    <property type="entry name" value="Aldolase_TIM"/>
</dbReference>
<proteinExistence type="inferred from homology"/>
<accession>A0ABY6J4Z5</accession>
<dbReference type="InterPro" id="IPR020050">
    <property type="entry name" value="FO_synthase_su2"/>
</dbReference>
<keyword evidence="6" id="KW-0474">Menaquinone biosynthesis</keyword>
<protein>
    <recommendedName>
        <fullName evidence="6">Aminodeoxyfutalosine synthase</fullName>
        <shortName evidence="6">AFL synthase</shortName>
        <shortName evidence="6">Aminofutalosine synthase</shortName>
        <ecNumber evidence="6">2.5.1.120</ecNumber>
    </recommendedName>
    <alternativeName>
        <fullName evidence="6">Menaquinone biosynthetic enzyme MqnE</fullName>
    </alternativeName>
</protein>
<evidence type="ECO:0000256" key="3">
    <source>
        <dbReference type="ARBA" id="ARBA00022723"/>
    </source>
</evidence>
<dbReference type="Pfam" id="PF19288">
    <property type="entry name" value="CofH_C"/>
    <property type="match status" value="1"/>
</dbReference>
<dbReference type="PANTHER" id="PTHR43076:SF7">
    <property type="entry name" value="AMINODEOXYFUTALOSINE SYNTHASE"/>
    <property type="match status" value="1"/>
</dbReference>
<dbReference type="NCBIfam" id="TIGR03700">
    <property type="entry name" value="mena_SCO4494"/>
    <property type="match status" value="1"/>
</dbReference>